<dbReference type="SUPFAM" id="SSF52058">
    <property type="entry name" value="L domain-like"/>
    <property type="match status" value="1"/>
</dbReference>
<dbReference type="Gene3D" id="1.25.40.20">
    <property type="entry name" value="Ankyrin repeat-containing domain"/>
    <property type="match status" value="1"/>
</dbReference>
<dbReference type="PANTHER" id="PTHR45661:SF3">
    <property type="entry name" value="IG-LIKE DOMAIN-CONTAINING PROTEIN"/>
    <property type="match status" value="1"/>
</dbReference>
<dbReference type="SUPFAM" id="SSF48403">
    <property type="entry name" value="Ankyrin repeat"/>
    <property type="match status" value="1"/>
</dbReference>
<dbReference type="EMBL" id="JAPFFF010000023">
    <property type="protein sequence ID" value="KAK8852936.1"/>
    <property type="molecule type" value="Genomic_DNA"/>
</dbReference>
<comment type="caution">
    <text evidence="1">The sequence shown here is derived from an EMBL/GenBank/DDBJ whole genome shotgun (WGS) entry which is preliminary data.</text>
</comment>
<gene>
    <name evidence="1" type="ORF">M9Y10_017930</name>
</gene>
<name>A0ABR2HUW2_9EUKA</name>
<organism evidence="1 2">
    <name type="scientific">Tritrichomonas musculus</name>
    <dbReference type="NCBI Taxonomy" id="1915356"/>
    <lineage>
        <taxon>Eukaryota</taxon>
        <taxon>Metamonada</taxon>
        <taxon>Parabasalia</taxon>
        <taxon>Tritrichomonadida</taxon>
        <taxon>Tritrichomonadidae</taxon>
        <taxon>Tritrichomonas</taxon>
    </lineage>
</organism>
<evidence type="ECO:0000313" key="1">
    <source>
        <dbReference type="EMBL" id="KAK8852936.1"/>
    </source>
</evidence>
<dbReference type="InterPro" id="IPR026906">
    <property type="entry name" value="LRR_5"/>
</dbReference>
<dbReference type="InterPro" id="IPR002110">
    <property type="entry name" value="Ankyrin_rpt"/>
</dbReference>
<dbReference type="Pfam" id="PF13306">
    <property type="entry name" value="LRR_5"/>
    <property type="match status" value="1"/>
</dbReference>
<dbReference type="SMART" id="SM00248">
    <property type="entry name" value="ANK"/>
    <property type="match status" value="3"/>
</dbReference>
<sequence length="647" mass="75825">MSDQEYKRYIEKMKRIYECILEYIRADDDEENYQNLQNVIKEFNILTNREDMKTIFNILIEISNNYRRKNNFFEKIEQILQIFKKVIPKYFSNSEIFCLFKRSKRILLYIIKEDLLTLDKTIVWEMIINFSLYKYPEYFSKEIKPLIDEEMKEKYRKLYQKTENHIYNNNNNNNKYNLIEEIFKEEPEDFEEKRKEGINDETLCELIRKDLLKDFIIYISRKNYSLTNSVSQSIYETNKLLMVKNASLIQYAAFYGSAQIFQYLRREGNELDNSIWIYAIHGENDEIIHYLEDNNINPPNNTYESCIKESIKSHNHLMFNYIENNLIDEKYENYDQNIISYCFNFYNFAYFPEEINTKYIFSYACKYGYLTIVNYLINSGNIDTSEESIILIKLFNKNCLKLAAKNDNQEIMNILSTYIKIDRIDFILSNKLTQFTIPNSVVSIENNSFNGCKSLTKISIPSSVEYIGEWCFGQCLMLNEVIFEHPSSLHKIESYIFFGCSFLAKITIPSSVTSIGRWAFSGCTLLSEITFEEPVSLVSIEEDAFYDCESLIKLTIPSSVVTIGKFAFSNCSSLKEVTIPSSVKMIGMQAFGLCSSLEEITIPSSVETLGAGTFYRTNSLKILKIPSSLKQINLGLESNTKTKVIRT</sequence>
<evidence type="ECO:0000313" key="2">
    <source>
        <dbReference type="Proteomes" id="UP001470230"/>
    </source>
</evidence>
<dbReference type="Proteomes" id="UP001470230">
    <property type="component" value="Unassembled WGS sequence"/>
</dbReference>
<dbReference type="InterPro" id="IPR036770">
    <property type="entry name" value="Ankyrin_rpt-contain_sf"/>
</dbReference>
<dbReference type="Gene3D" id="3.40.50.12480">
    <property type="match status" value="1"/>
</dbReference>
<protein>
    <submittedName>
        <fullName evidence="1">Uncharacterized protein</fullName>
    </submittedName>
</protein>
<dbReference type="InterPro" id="IPR053139">
    <property type="entry name" value="Surface_bspA-like"/>
</dbReference>
<accession>A0ABR2HUW2</accession>
<dbReference type="InterPro" id="IPR032675">
    <property type="entry name" value="LRR_dom_sf"/>
</dbReference>
<dbReference type="Gene3D" id="3.80.10.10">
    <property type="entry name" value="Ribonuclease Inhibitor"/>
    <property type="match status" value="2"/>
</dbReference>
<reference evidence="1 2" key="1">
    <citation type="submission" date="2024-04" db="EMBL/GenBank/DDBJ databases">
        <title>Tritrichomonas musculus Genome.</title>
        <authorList>
            <person name="Alves-Ferreira E."/>
            <person name="Grigg M."/>
            <person name="Lorenzi H."/>
            <person name="Galac M."/>
        </authorList>
    </citation>
    <scope>NUCLEOTIDE SEQUENCE [LARGE SCALE GENOMIC DNA]</scope>
    <source>
        <strain evidence="1 2">EAF2021</strain>
    </source>
</reference>
<dbReference type="PANTHER" id="PTHR45661">
    <property type="entry name" value="SURFACE ANTIGEN"/>
    <property type="match status" value="1"/>
</dbReference>
<keyword evidence="2" id="KW-1185">Reference proteome</keyword>
<proteinExistence type="predicted"/>